<evidence type="ECO:0000256" key="18">
    <source>
        <dbReference type="ARBA" id="ARBA00048739"/>
    </source>
</evidence>
<dbReference type="InterPro" id="IPR002347">
    <property type="entry name" value="SDR_fam"/>
</dbReference>
<comment type="catalytic activity">
    <reaction evidence="16">
        <text>lipoxin A4 + NAD(+) = 15-oxo-(5S,6R)-dihydroxy-(7E,9E,11Z,13E)-eicosatetraenoate + NADH + H(+)</text>
        <dbReference type="Rhea" id="RHEA:41572"/>
        <dbReference type="ChEBI" id="CHEBI:15378"/>
        <dbReference type="ChEBI" id="CHEBI:57540"/>
        <dbReference type="ChEBI" id="CHEBI:57945"/>
        <dbReference type="ChEBI" id="CHEBI:67026"/>
        <dbReference type="ChEBI" id="CHEBI:78311"/>
    </reaction>
    <physiologicalReaction direction="left-to-right" evidence="16">
        <dbReference type="Rhea" id="RHEA:41573"/>
    </physiologicalReaction>
</comment>
<evidence type="ECO:0000256" key="16">
    <source>
        <dbReference type="ARBA" id="ARBA00048535"/>
    </source>
</evidence>
<evidence type="ECO:0000313" key="24">
    <source>
        <dbReference type="Proteomes" id="UP001347796"/>
    </source>
</evidence>
<gene>
    <name evidence="23" type="ORF">SNE40_011799</name>
</gene>
<dbReference type="PRINTS" id="PR00081">
    <property type="entry name" value="GDHRDH"/>
</dbReference>
<dbReference type="PANTHER" id="PTHR44229">
    <property type="entry name" value="15-HYDROXYPROSTAGLANDIN DEHYDROGENASE [NAD(+)]"/>
    <property type="match status" value="1"/>
</dbReference>
<comment type="function">
    <text evidence="8">Catalyzes the NAD-dependent dehydrogenation (oxidation) of a broad array of hydroxylated polyunsaturated fatty acids (mainly eicosanoids and docosanoids, including prostaglandins, lipoxins and resolvins), yielding their corresponding keto (oxo) metabolites. Decreases the levels of the pro-proliferative prostaglandins such as prostaglandin E2 (whose activity is increased in cancer because of an increase in the expression of cyclooxygenase 2) and generates oxo-fatty acid products that can profoundly influence cell function by abrogating pro-inflammatory cytokine expression. Converts resolvins E1, D1 and D2 to their oxo products, which represents a mode of resolvin inactivation. Resolvin E1 plays important roles during the resolution phase of acute inflammation, while resolvins D1 and D2 have a unique role in obesity-induced adipose inflammation.</text>
</comment>
<proteinExistence type="inferred from homology"/>
<accession>A0AAN8JP29</accession>
<comment type="catalytic activity">
    <reaction evidence="20">
        <text>(15S)-hydroxy-(5Z,8Z,11Z,13E)-eicosatetraenoate + NAD(+) = 15-oxo-(5Z,8Z,11Z,13E)-eicosatetraenoate + NADH + H(+)</text>
        <dbReference type="Rhea" id="RHEA:23260"/>
        <dbReference type="ChEBI" id="CHEBI:15378"/>
        <dbReference type="ChEBI" id="CHEBI:57409"/>
        <dbReference type="ChEBI" id="CHEBI:57410"/>
        <dbReference type="ChEBI" id="CHEBI:57540"/>
        <dbReference type="ChEBI" id="CHEBI:57945"/>
        <dbReference type="EC" id="1.1.1.232"/>
    </reaction>
    <physiologicalReaction direction="left-to-right" evidence="20">
        <dbReference type="Rhea" id="RHEA:23261"/>
    </physiologicalReaction>
</comment>
<comment type="catalytic activity">
    <reaction evidence="12">
        <text>15-oxo-(5S,6R)-dihydroxy-(7E,9E,11Z)-eicosatrienoate + NADH + H(+) = (5S,6R,15S)-trihydroxy-(7E,9E,11Z)-eicosatrienoate + NAD(+)</text>
        <dbReference type="Rhea" id="RHEA:41596"/>
        <dbReference type="ChEBI" id="CHEBI:15378"/>
        <dbReference type="ChEBI" id="CHEBI:57540"/>
        <dbReference type="ChEBI" id="CHEBI:57945"/>
        <dbReference type="ChEBI" id="CHEBI:78325"/>
        <dbReference type="ChEBI" id="CHEBI:78329"/>
    </reaction>
    <physiologicalReaction direction="left-to-right" evidence="12">
        <dbReference type="Rhea" id="RHEA:41597"/>
    </physiologicalReaction>
</comment>
<evidence type="ECO:0000256" key="17">
    <source>
        <dbReference type="ARBA" id="ARBA00048611"/>
    </source>
</evidence>
<dbReference type="PROSITE" id="PS00061">
    <property type="entry name" value="ADH_SHORT"/>
    <property type="match status" value="1"/>
</dbReference>
<organism evidence="23 24">
    <name type="scientific">Patella caerulea</name>
    <name type="common">Rayed Mediterranean limpet</name>
    <dbReference type="NCBI Taxonomy" id="87958"/>
    <lineage>
        <taxon>Eukaryota</taxon>
        <taxon>Metazoa</taxon>
        <taxon>Spiralia</taxon>
        <taxon>Lophotrochozoa</taxon>
        <taxon>Mollusca</taxon>
        <taxon>Gastropoda</taxon>
        <taxon>Patellogastropoda</taxon>
        <taxon>Patelloidea</taxon>
        <taxon>Patellidae</taxon>
        <taxon>Patella</taxon>
    </lineage>
</organism>
<evidence type="ECO:0000256" key="14">
    <source>
        <dbReference type="ARBA" id="ARBA00048170"/>
    </source>
</evidence>
<evidence type="ECO:0000256" key="4">
    <source>
        <dbReference type="ARBA" id="ARBA00039060"/>
    </source>
</evidence>
<keyword evidence="2" id="KW-0560">Oxidoreductase</keyword>
<name>A0AAN8JP29_PATCE</name>
<dbReference type="GO" id="GO:0047034">
    <property type="term" value="F:15-hydroxyicosatetraenoate dehydrogenase activity"/>
    <property type="evidence" value="ECO:0007669"/>
    <property type="project" value="UniProtKB-EC"/>
</dbReference>
<dbReference type="InterPro" id="IPR036291">
    <property type="entry name" value="NAD(P)-bd_dom_sf"/>
</dbReference>
<comment type="catalytic activity">
    <reaction evidence="15">
        <text>resolvin D2 + NAD(+) = 7-oxoresolvin D2 + NADH + H(+)</text>
        <dbReference type="Rhea" id="RHEA:53584"/>
        <dbReference type="ChEBI" id="CHEBI:15378"/>
        <dbReference type="ChEBI" id="CHEBI:57540"/>
        <dbReference type="ChEBI" id="CHEBI:57945"/>
        <dbReference type="ChEBI" id="CHEBI:133367"/>
        <dbReference type="ChEBI" id="CHEBI:137497"/>
    </reaction>
    <physiologicalReaction direction="left-to-right" evidence="15">
        <dbReference type="Rhea" id="RHEA:53585"/>
    </physiologicalReaction>
</comment>
<evidence type="ECO:0000256" key="12">
    <source>
        <dbReference type="ARBA" id="ARBA00048140"/>
    </source>
</evidence>
<dbReference type="EC" id="1.1.1.232" evidence="4"/>
<keyword evidence="24" id="KW-1185">Reference proteome</keyword>
<evidence type="ECO:0000256" key="7">
    <source>
        <dbReference type="ARBA" id="ARBA00042026"/>
    </source>
</evidence>
<evidence type="ECO:0000256" key="19">
    <source>
        <dbReference type="ARBA" id="ARBA00048921"/>
    </source>
</evidence>
<comment type="catalytic activity">
    <reaction evidence="14">
        <text>resolvin D1 + NAD(+) = 17-oxoresolvin D1 + NADH + H(+)</text>
        <dbReference type="Rhea" id="RHEA:50128"/>
        <dbReference type="ChEBI" id="CHEBI:15378"/>
        <dbReference type="ChEBI" id="CHEBI:57540"/>
        <dbReference type="ChEBI" id="CHEBI:57945"/>
        <dbReference type="ChEBI" id="CHEBI:132079"/>
        <dbReference type="ChEBI" id="CHEBI:132081"/>
    </reaction>
    <physiologicalReaction direction="left-to-right" evidence="14">
        <dbReference type="Rhea" id="RHEA:50129"/>
    </physiologicalReaction>
</comment>
<reference evidence="23 24" key="1">
    <citation type="submission" date="2024-01" db="EMBL/GenBank/DDBJ databases">
        <title>The genome of the rayed Mediterranean limpet Patella caerulea (Linnaeus, 1758).</title>
        <authorList>
            <person name="Anh-Thu Weber A."/>
            <person name="Halstead-Nussloch G."/>
        </authorList>
    </citation>
    <scope>NUCLEOTIDE SEQUENCE [LARGE SCALE GENOMIC DNA]</scope>
    <source>
        <strain evidence="23">AATW-2023a</strain>
        <tissue evidence="23">Whole specimen</tissue>
    </source>
</reference>
<evidence type="ECO:0000313" key="23">
    <source>
        <dbReference type="EMBL" id="KAK6179439.1"/>
    </source>
</evidence>
<dbReference type="AlphaFoldDB" id="A0AAN8JP29"/>
<dbReference type="InterPro" id="IPR020904">
    <property type="entry name" value="Sc_DH/Rdtase_CS"/>
</dbReference>
<comment type="catalytic activity">
    <reaction evidence="11">
        <text>14-hydroxy-(4Z,7Z,10Z,12E,16Z,19Z)-docosahexaenoate + NAD(+) = 14-oxo-(4Z,7Z,10Z,12E,16Z,19Z)-docosahexaenoate + NADH + H(+)</text>
        <dbReference type="Rhea" id="RHEA:48952"/>
        <dbReference type="ChEBI" id="CHEBI:15378"/>
        <dbReference type="ChEBI" id="CHEBI:57540"/>
        <dbReference type="ChEBI" id="CHEBI:57945"/>
        <dbReference type="ChEBI" id="CHEBI:90866"/>
        <dbReference type="ChEBI" id="CHEBI:90867"/>
    </reaction>
    <physiologicalReaction direction="left-to-right" evidence="11">
        <dbReference type="Rhea" id="RHEA:48953"/>
    </physiologicalReaction>
</comment>
<evidence type="ECO:0000256" key="1">
    <source>
        <dbReference type="ARBA" id="ARBA00006484"/>
    </source>
</evidence>
<evidence type="ECO:0000256" key="20">
    <source>
        <dbReference type="ARBA" id="ARBA00049151"/>
    </source>
</evidence>
<evidence type="ECO:0000256" key="3">
    <source>
        <dbReference type="ARBA" id="ARBA00038968"/>
    </source>
</evidence>
<dbReference type="GO" id="GO:0005737">
    <property type="term" value="C:cytoplasm"/>
    <property type="evidence" value="ECO:0007669"/>
    <property type="project" value="TreeGrafter"/>
</dbReference>
<comment type="catalytic activity">
    <reaction evidence="10">
        <text>resolvin D1 + NAD(+) = 8-oxoresolvin D1 + NADH + H(+)</text>
        <dbReference type="Rhea" id="RHEA:50124"/>
        <dbReference type="ChEBI" id="CHEBI:15378"/>
        <dbReference type="ChEBI" id="CHEBI:57540"/>
        <dbReference type="ChEBI" id="CHEBI:57945"/>
        <dbReference type="ChEBI" id="CHEBI:132079"/>
        <dbReference type="ChEBI" id="CHEBI:132080"/>
    </reaction>
    <physiologicalReaction direction="left-to-right" evidence="10">
        <dbReference type="Rhea" id="RHEA:50125"/>
    </physiologicalReaction>
</comment>
<protein>
    <recommendedName>
        <fullName evidence="5">15-hydroxyprostaglandin dehydrogenase [NAD(+)]</fullName>
        <ecNumber evidence="3">1.1.1.141</ecNumber>
        <ecNumber evidence="4">1.1.1.232</ecNumber>
    </recommendedName>
    <alternativeName>
        <fullName evidence="7">Eicosanoid/docosanoid dehydrogenase [NAD(+)]</fullName>
    </alternativeName>
    <alternativeName>
        <fullName evidence="6">Prostaglandin dehydrogenase 1</fullName>
    </alternativeName>
</protein>
<evidence type="ECO:0000256" key="9">
    <source>
        <dbReference type="ARBA" id="ARBA00047325"/>
    </source>
</evidence>
<evidence type="ECO:0000256" key="22">
    <source>
        <dbReference type="RuleBase" id="RU000363"/>
    </source>
</evidence>
<evidence type="ECO:0000256" key="21">
    <source>
        <dbReference type="ARBA" id="ARBA00049188"/>
    </source>
</evidence>
<comment type="catalytic activity">
    <reaction evidence="21">
        <text>resolvin E1 + NAD(+) = 18-oxo-resolvin E1 + NADH + H(+)</text>
        <dbReference type="Rhea" id="RHEA:49244"/>
        <dbReference type="ChEBI" id="CHEBI:15378"/>
        <dbReference type="ChEBI" id="CHEBI:57540"/>
        <dbReference type="ChEBI" id="CHEBI:57945"/>
        <dbReference type="ChEBI" id="CHEBI:91000"/>
        <dbReference type="ChEBI" id="CHEBI:91001"/>
    </reaction>
    <physiologicalReaction direction="left-to-right" evidence="21">
        <dbReference type="Rhea" id="RHEA:49245"/>
    </physiologicalReaction>
</comment>
<evidence type="ECO:0000256" key="10">
    <source>
        <dbReference type="ARBA" id="ARBA00047672"/>
    </source>
</evidence>
<evidence type="ECO:0000256" key="2">
    <source>
        <dbReference type="ARBA" id="ARBA00023002"/>
    </source>
</evidence>
<dbReference type="EMBL" id="JAZGQO010000008">
    <property type="protein sequence ID" value="KAK6179439.1"/>
    <property type="molecule type" value="Genomic_DNA"/>
</dbReference>
<comment type="catalytic activity">
    <reaction evidence="17">
        <text>prostaglandin A1 + NAD(+) = 15-oxo-prostaglandin A1 + NADH + H(+)</text>
        <dbReference type="Rhea" id="RHEA:41263"/>
        <dbReference type="ChEBI" id="CHEBI:15378"/>
        <dbReference type="ChEBI" id="CHEBI:57398"/>
        <dbReference type="ChEBI" id="CHEBI:57540"/>
        <dbReference type="ChEBI" id="CHEBI:57945"/>
        <dbReference type="ChEBI" id="CHEBI:85072"/>
    </reaction>
    <physiologicalReaction direction="left-to-right" evidence="17">
        <dbReference type="Rhea" id="RHEA:41264"/>
    </physiologicalReaction>
</comment>
<comment type="catalytic activity">
    <reaction evidence="13">
        <text>(11R)-hydroxy-(5Z,8Z,12E,14Z)-eicosatetraenoate + NAD(+) = 11-oxo-(5Z,8Z,12E,14Z)-eicosatetraenoate + NADH + H(+)</text>
        <dbReference type="Rhea" id="RHEA:48640"/>
        <dbReference type="ChEBI" id="CHEBI:15378"/>
        <dbReference type="ChEBI" id="CHEBI:57540"/>
        <dbReference type="ChEBI" id="CHEBI:57945"/>
        <dbReference type="ChEBI" id="CHEBI:78836"/>
        <dbReference type="ChEBI" id="CHEBI:90697"/>
    </reaction>
    <physiologicalReaction direction="left-to-right" evidence="13">
        <dbReference type="Rhea" id="RHEA:48641"/>
    </physiologicalReaction>
</comment>
<sequence length="256" mass="27674">MKLTDATVFLTGGAMGFGAGLTEALIKSGAKVFIGDVNEEQGKILETRLRSTYGEDKATFVKCDVTKPQELTDAFNSAVSAAGHIDIMLNNAGMIHENKWNYMMDVNLGGVVIGTNLAVEHMRKDKGGKGGIIINTGSFAGLDPRFVFPVYAASKAAVVHFTSCWAANPYLGEMGIRFASMNPTAVNTGFINNQKPEQLLYYKEFQEMLKSLSLLPIDTVVGAFLKVIEDDESNGTIMTISLKNGVCPMKMNVVKV</sequence>
<comment type="caution">
    <text evidence="23">The sequence shown here is derived from an EMBL/GenBank/DDBJ whole genome shotgun (WGS) entry which is preliminary data.</text>
</comment>
<evidence type="ECO:0000256" key="11">
    <source>
        <dbReference type="ARBA" id="ARBA00048008"/>
    </source>
</evidence>
<dbReference type="Proteomes" id="UP001347796">
    <property type="component" value="Unassembled WGS sequence"/>
</dbReference>
<dbReference type="GO" id="GO:0016404">
    <property type="term" value="F:15-hydroxyprostaglandin dehydrogenase (NAD+) activity"/>
    <property type="evidence" value="ECO:0007669"/>
    <property type="project" value="UniProtKB-EC"/>
</dbReference>
<dbReference type="EC" id="1.1.1.141" evidence="3"/>
<comment type="similarity">
    <text evidence="1 22">Belongs to the short-chain dehydrogenases/reductases (SDR) family.</text>
</comment>
<dbReference type="Pfam" id="PF00106">
    <property type="entry name" value="adh_short"/>
    <property type="match status" value="1"/>
</dbReference>
<comment type="catalytic activity">
    <reaction evidence="18">
        <text>prostaglandin E2 + NAD(+) = 15-oxoprostaglandin E2 + NADH + H(+)</text>
        <dbReference type="Rhea" id="RHEA:11876"/>
        <dbReference type="ChEBI" id="CHEBI:15378"/>
        <dbReference type="ChEBI" id="CHEBI:57400"/>
        <dbReference type="ChEBI" id="CHEBI:57540"/>
        <dbReference type="ChEBI" id="CHEBI:57945"/>
        <dbReference type="ChEBI" id="CHEBI:606564"/>
        <dbReference type="EC" id="1.1.1.141"/>
    </reaction>
    <physiologicalReaction direction="left-to-right" evidence="18">
        <dbReference type="Rhea" id="RHEA:11877"/>
    </physiologicalReaction>
</comment>
<dbReference type="PRINTS" id="PR00080">
    <property type="entry name" value="SDRFAMILY"/>
</dbReference>
<evidence type="ECO:0000256" key="8">
    <source>
        <dbReference type="ARBA" id="ARBA00045705"/>
    </source>
</evidence>
<dbReference type="PANTHER" id="PTHR44229:SF4">
    <property type="entry name" value="15-HYDROXYPROSTAGLANDIN DEHYDROGENASE [NAD(+)]"/>
    <property type="match status" value="1"/>
</dbReference>
<evidence type="ECO:0000256" key="15">
    <source>
        <dbReference type="ARBA" id="ARBA00048393"/>
    </source>
</evidence>
<dbReference type="Gene3D" id="3.40.50.720">
    <property type="entry name" value="NAD(P)-binding Rossmann-like Domain"/>
    <property type="match status" value="1"/>
</dbReference>
<comment type="catalytic activity">
    <reaction evidence="9">
        <text>prostaglandin E1 + NAD(+) = 15-oxoprostaglandin E1 + NADH + H(+)</text>
        <dbReference type="Rhea" id="RHEA:16477"/>
        <dbReference type="ChEBI" id="CHEBI:15378"/>
        <dbReference type="ChEBI" id="CHEBI:57397"/>
        <dbReference type="ChEBI" id="CHEBI:57401"/>
        <dbReference type="ChEBI" id="CHEBI:57540"/>
        <dbReference type="ChEBI" id="CHEBI:57945"/>
    </reaction>
    <physiologicalReaction direction="left-to-right" evidence="9">
        <dbReference type="Rhea" id="RHEA:16478"/>
    </physiologicalReaction>
</comment>
<comment type="catalytic activity">
    <reaction evidence="19">
        <text>resolvin D2 + NAD(+) = 16-oxoresolvin D2 + NADH + H(+)</text>
        <dbReference type="Rhea" id="RHEA:53588"/>
        <dbReference type="ChEBI" id="CHEBI:15378"/>
        <dbReference type="ChEBI" id="CHEBI:57540"/>
        <dbReference type="ChEBI" id="CHEBI:57945"/>
        <dbReference type="ChEBI" id="CHEBI:133367"/>
        <dbReference type="ChEBI" id="CHEBI:137498"/>
    </reaction>
    <physiologicalReaction direction="left-to-right" evidence="19">
        <dbReference type="Rhea" id="RHEA:53589"/>
    </physiologicalReaction>
</comment>
<evidence type="ECO:0000256" key="5">
    <source>
        <dbReference type="ARBA" id="ARBA00040276"/>
    </source>
</evidence>
<evidence type="ECO:0000256" key="6">
    <source>
        <dbReference type="ARBA" id="ARBA00041812"/>
    </source>
</evidence>
<dbReference type="SUPFAM" id="SSF51735">
    <property type="entry name" value="NAD(P)-binding Rossmann-fold domains"/>
    <property type="match status" value="1"/>
</dbReference>
<evidence type="ECO:0000256" key="13">
    <source>
        <dbReference type="ARBA" id="ARBA00048144"/>
    </source>
</evidence>